<dbReference type="EMBL" id="ASPP01002959">
    <property type="protein sequence ID" value="ETO33996.1"/>
    <property type="molecule type" value="Genomic_DNA"/>
</dbReference>
<sequence length="354" mass="40777">MVQFGMKLKRSSFLELSSMGKRCSTEYKKTEEKPRVNVYTINPMIFGACNHFIQKIIQVQIFLLQSTIHERATGSIWKSGSIFWKKKRSSCKKEELSKLKNCKNESIGIELDKSVAQGHDGKGKFSTRHGYELFVTTKDIHKVFSQFDGEIIGLKLQHWWLNEGDGNVNSKKYFSTEFAKGTWIGLVLDDFLANPTDGTVKWPTTTRVSGASHWSESWTCGIPMPTTEHLMNKPCFKPKWTPNVPEYDVSFDSRNKKKFKITIYLPLEQNAATLELVANQSVFAKKNESTGIEMYATTLQMYNNKASQNYRQMLSILSNKQLKMTSYYHILTTKNLTTKLKNFFDMFISFMCNQ</sequence>
<name>X6P721_RETFI</name>
<protein>
    <recommendedName>
        <fullName evidence="3">CAP-Gly domain-containing protein</fullName>
    </recommendedName>
</protein>
<dbReference type="Proteomes" id="UP000023152">
    <property type="component" value="Unassembled WGS sequence"/>
</dbReference>
<comment type="caution">
    <text evidence="1">The sequence shown here is derived from an EMBL/GenBank/DDBJ whole genome shotgun (WGS) entry which is preliminary data.</text>
</comment>
<organism evidence="1 2">
    <name type="scientific">Reticulomyxa filosa</name>
    <dbReference type="NCBI Taxonomy" id="46433"/>
    <lineage>
        <taxon>Eukaryota</taxon>
        <taxon>Sar</taxon>
        <taxon>Rhizaria</taxon>
        <taxon>Retaria</taxon>
        <taxon>Foraminifera</taxon>
        <taxon>Monothalamids</taxon>
        <taxon>Reticulomyxidae</taxon>
        <taxon>Reticulomyxa</taxon>
    </lineage>
</organism>
<evidence type="ECO:0000313" key="1">
    <source>
        <dbReference type="EMBL" id="ETO33996.1"/>
    </source>
</evidence>
<evidence type="ECO:0008006" key="3">
    <source>
        <dbReference type="Google" id="ProtNLM"/>
    </source>
</evidence>
<reference evidence="1 2" key="1">
    <citation type="journal article" date="2013" name="Curr. Biol.">
        <title>The Genome of the Foraminiferan Reticulomyxa filosa.</title>
        <authorList>
            <person name="Glockner G."/>
            <person name="Hulsmann N."/>
            <person name="Schleicher M."/>
            <person name="Noegel A.A."/>
            <person name="Eichinger L."/>
            <person name="Gallinger C."/>
            <person name="Pawlowski J."/>
            <person name="Sierra R."/>
            <person name="Euteneuer U."/>
            <person name="Pillet L."/>
            <person name="Moustafa A."/>
            <person name="Platzer M."/>
            <person name="Groth M."/>
            <person name="Szafranski K."/>
            <person name="Schliwa M."/>
        </authorList>
    </citation>
    <scope>NUCLEOTIDE SEQUENCE [LARGE SCALE GENOMIC DNA]</scope>
</reference>
<dbReference type="AlphaFoldDB" id="X6P721"/>
<keyword evidence="2" id="KW-1185">Reference proteome</keyword>
<evidence type="ECO:0000313" key="2">
    <source>
        <dbReference type="Proteomes" id="UP000023152"/>
    </source>
</evidence>
<accession>X6P721</accession>
<proteinExistence type="predicted"/>
<gene>
    <name evidence="1" type="ORF">RFI_03099</name>
</gene>